<evidence type="ECO:0000256" key="11">
    <source>
        <dbReference type="PROSITE-ProRule" id="PRU01203"/>
    </source>
</evidence>
<keyword evidence="3 9" id="KW-0378">Hydrolase</keyword>
<keyword evidence="1 9" id="KW-0806">Transcription termination</keyword>
<dbReference type="SUPFAM" id="SSF52540">
    <property type="entry name" value="P-loop containing nucleoside triphosphate hydrolases"/>
    <property type="match status" value="1"/>
</dbReference>
<protein>
    <recommendedName>
        <fullName evidence="9 10">Transcription termination factor Rho</fullName>
        <ecNumber evidence="9 10">3.6.4.-</ecNumber>
    </recommendedName>
    <alternativeName>
        <fullName evidence="9">ATP-dependent helicase Rho</fullName>
    </alternativeName>
</protein>
<dbReference type="InterPro" id="IPR011129">
    <property type="entry name" value="CSD"/>
</dbReference>
<feature type="compositionally biased region" description="Basic and acidic residues" evidence="12">
    <location>
        <begin position="195"/>
        <end position="208"/>
    </location>
</feature>
<evidence type="ECO:0000256" key="2">
    <source>
        <dbReference type="ARBA" id="ARBA00022741"/>
    </source>
</evidence>
<dbReference type="InterPro" id="IPR000194">
    <property type="entry name" value="ATPase_F1/V1/A1_a/bsu_nucl-bd"/>
</dbReference>
<evidence type="ECO:0000256" key="12">
    <source>
        <dbReference type="SAM" id="MobiDB-lite"/>
    </source>
</evidence>
<evidence type="ECO:0000256" key="8">
    <source>
        <dbReference type="ARBA" id="ARBA00023163"/>
    </source>
</evidence>
<comment type="similarity">
    <text evidence="9 11">Belongs to the Rho family.</text>
</comment>
<keyword evidence="6 9" id="KW-0694">RNA-binding</keyword>
<dbReference type="InterPro" id="IPR036269">
    <property type="entry name" value="Rho_N_sf"/>
</dbReference>
<feature type="compositionally biased region" description="Low complexity" evidence="12">
    <location>
        <begin position="361"/>
        <end position="381"/>
    </location>
</feature>
<sequence>MHTINELKDRLLSDLKEIAENLNVGNFKRLSKQDLIYKILDHQALTPGATPAAPAPAIAAPAAAAPAAASPAAVVPAASAARPARTATRRAAPSTAEQPFSDVAPPAVKAPNARPAREPRREAAVAAVAVAEEPAPAVAVAPAPTVEILDSIEGLALVAPSEAIGATLAQAPAAATEEMAAPVASTDDQNAAAPRLDRPRRERVDRAGRPITEQRAAEMAAEKAANEAAAAAAPAPEPNADNREGNLNNGRREFGGNGFADRRENRADRFERDNREAREPRQDQPRGPRQDQQPRENRDNQQPRNDQPRQEREPRQDQPRNDQPRGEGNNRNQTREERYAQRDLQRQQRQQNPDGSPRTDQPQGQNQGQNQNQNQQQNQRPQRQELDLVVPGGGTFELMPDGGYGFLRSPYYNYLSSPDDVYVSPQQVKQFAMKPGDTVVATIRPPREGEKYFALVGVESMNGRTVEEVRDRVPFSHLTPLFADHRMKLTTKPSQISTRVLDLFAPIGKGQRGLIVAQPKTGKTVLLQEIANAIAENHPEVYLMVLLIDERPEEVTDMARTVKAEVLSSTFDETADRHVKIAEMALDKARRLVECGHDVVILLDSITRLARAYNTVQPSSSRILSGGIDAGALQKPKRFFGAARNVEGGGSLTIIATALIETGSKMDEVIFEEFKGTGNMELQLDRKLANKRVFPAIDIPASGTRREDLLMSKDELNRVWVLRKFMSDMTATEAMEFLKDRIKGTKDNEEFLLAMNG</sequence>
<evidence type="ECO:0000256" key="7">
    <source>
        <dbReference type="ARBA" id="ARBA00023015"/>
    </source>
</evidence>
<evidence type="ECO:0000256" key="1">
    <source>
        <dbReference type="ARBA" id="ARBA00022472"/>
    </source>
</evidence>
<dbReference type="SUPFAM" id="SSF50249">
    <property type="entry name" value="Nucleic acid-binding proteins"/>
    <property type="match status" value="1"/>
</dbReference>
<dbReference type="SMART" id="SM00959">
    <property type="entry name" value="Rho_N"/>
    <property type="match status" value="1"/>
</dbReference>
<comment type="caution">
    <text evidence="14">The sequence shown here is derived from an EMBL/GenBank/DDBJ whole genome shotgun (WGS) entry which is preliminary data.</text>
</comment>
<dbReference type="InterPro" id="IPR027417">
    <property type="entry name" value="P-loop_NTPase"/>
</dbReference>
<dbReference type="SMART" id="SM00357">
    <property type="entry name" value="CSP"/>
    <property type="match status" value="1"/>
</dbReference>
<dbReference type="SUPFAM" id="SSF68912">
    <property type="entry name" value="Rho N-terminal domain-like"/>
    <property type="match status" value="1"/>
</dbReference>
<dbReference type="Pfam" id="PF07498">
    <property type="entry name" value="Rho_N"/>
    <property type="match status" value="1"/>
</dbReference>
<evidence type="ECO:0000256" key="6">
    <source>
        <dbReference type="ARBA" id="ARBA00022884"/>
    </source>
</evidence>
<dbReference type="InterPro" id="IPR003593">
    <property type="entry name" value="AAA+_ATPase"/>
</dbReference>
<comment type="caution">
    <text evidence="9">Lacks conserved residue(s) required for the propagation of feature annotation.</text>
</comment>
<proteinExistence type="inferred from homology"/>
<dbReference type="SMART" id="SM00382">
    <property type="entry name" value="AAA"/>
    <property type="match status" value="1"/>
</dbReference>
<dbReference type="CDD" id="cd01128">
    <property type="entry name" value="rho_factor_C"/>
    <property type="match status" value="1"/>
</dbReference>
<keyword evidence="5 9" id="KW-0067">ATP-binding</keyword>
<dbReference type="InterPro" id="IPR012340">
    <property type="entry name" value="NA-bd_OB-fold"/>
</dbReference>
<dbReference type="EMBL" id="JAAVTK010000002">
    <property type="protein sequence ID" value="NKI88278.1"/>
    <property type="molecule type" value="Genomic_DNA"/>
</dbReference>
<dbReference type="CDD" id="cd04459">
    <property type="entry name" value="Rho_CSD"/>
    <property type="match status" value="1"/>
</dbReference>
<evidence type="ECO:0000256" key="5">
    <source>
        <dbReference type="ARBA" id="ARBA00022840"/>
    </source>
</evidence>
<evidence type="ECO:0000256" key="10">
    <source>
        <dbReference type="NCBIfam" id="TIGR00767"/>
    </source>
</evidence>
<dbReference type="NCBIfam" id="TIGR00767">
    <property type="entry name" value="rho"/>
    <property type="match status" value="1"/>
</dbReference>
<evidence type="ECO:0000259" key="13">
    <source>
        <dbReference type="PROSITE" id="PS51856"/>
    </source>
</evidence>
<feature type="compositionally biased region" description="Basic and acidic residues" evidence="12">
    <location>
        <begin position="240"/>
        <end position="325"/>
    </location>
</feature>
<dbReference type="NCBIfam" id="NF006886">
    <property type="entry name" value="PRK09376.1"/>
    <property type="match status" value="1"/>
</dbReference>
<evidence type="ECO:0000313" key="15">
    <source>
        <dbReference type="Proteomes" id="UP000717634"/>
    </source>
</evidence>
<evidence type="ECO:0000256" key="3">
    <source>
        <dbReference type="ARBA" id="ARBA00022801"/>
    </source>
</evidence>
<evidence type="ECO:0000313" key="14">
    <source>
        <dbReference type="EMBL" id="NKI88278.1"/>
    </source>
</evidence>
<reference evidence="14 15" key="1">
    <citation type="submission" date="2020-03" db="EMBL/GenBank/DDBJ databases">
        <title>Genomic Encyclopedia of Type Strains, Phase IV (KMG-V): Genome sequencing to study the core and pangenomes of soil and plant-associated prokaryotes.</title>
        <authorList>
            <person name="Whitman W."/>
        </authorList>
    </citation>
    <scope>NUCLEOTIDE SEQUENCE [LARGE SCALE GENOMIC DNA]</scope>
    <source>
        <strain evidence="14 15">1B</strain>
    </source>
</reference>
<feature type="compositionally biased region" description="Basic and acidic residues" evidence="12">
    <location>
        <begin position="333"/>
        <end position="346"/>
    </location>
</feature>
<feature type="region of interest" description="Disordered" evidence="12">
    <location>
        <begin position="80"/>
        <end position="120"/>
    </location>
</feature>
<dbReference type="PROSITE" id="PS51856">
    <property type="entry name" value="RHO_RNA_BD"/>
    <property type="match status" value="1"/>
</dbReference>
<dbReference type="Gene3D" id="2.40.50.140">
    <property type="entry name" value="Nucleic acid-binding proteins"/>
    <property type="match status" value="1"/>
</dbReference>
<dbReference type="EC" id="3.6.4.-" evidence="9 10"/>
<dbReference type="InterPro" id="IPR004665">
    <property type="entry name" value="Term_rho"/>
</dbReference>
<dbReference type="RefSeq" id="WP_168671925.1">
    <property type="nucleotide sequence ID" value="NZ_JAAVTK010000002.1"/>
</dbReference>
<dbReference type="InterPro" id="IPR011113">
    <property type="entry name" value="Rho_RNA-bd"/>
</dbReference>
<feature type="compositionally biased region" description="Low complexity" evidence="12">
    <location>
        <begin position="80"/>
        <end position="96"/>
    </location>
</feature>
<keyword evidence="15" id="KW-1185">Reference proteome</keyword>
<dbReference type="Proteomes" id="UP000717634">
    <property type="component" value="Unassembled WGS sequence"/>
</dbReference>
<organism evidence="14 15">
    <name type="scientific">Hymenobacter artigasi</name>
    <dbReference type="NCBI Taxonomy" id="2719616"/>
    <lineage>
        <taxon>Bacteria</taxon>
        <taxon>Pseudomonadati</taxon>
        <taxon>Bacteroidota</taxon>
        <taxon>Cytophagia</taxon>
        <taxon>Cytophagales</taxon>
        <taxon>Hymenobacteraceae</taxon>
        <taxon>Hymenobacter</taxon>
    </lineage>
</organism>
<dbReference type="Gene3D" id="1.10.720.10">
    <property type="match status" value="1"/>
</dbReference>
<feature type="binding site" evidence="9">
    <location>
        <position position="551"/>
    </location>
    <ligand>
        <name>ATP</name>
        <dbReference type="ChEBI" id="CHEBI:30616"/>
    </ligand>
</feature>
<dbReference type="Pfam" id="PF00006">
    <property type="entry name" value="ATP-synt_ab"/>
    <property type="match status" value="1"/>
</dbReference>
<keyword evidence="2 9" id="KW-0547">Nucleotide-binding</keyword>
<feature type="binding site" evidence="9">
    <location>
        <begin position="508"/>
        <end position="513"/>
    </location>
    <ligand>
        <name>ATP</name>
        <dbReference type="ChEBI" id="CHEBI:30616"/>
    </ligand>
</feature>
<evidence type="ECO:0000256" key="4">
    <source>
        <dbReference type="ARBA" id="ARBA00022806"/>
    </source>
</evidence>
<feature type="domain" description="Rho RNA-BD" evidence="13">
    <location>
        <begin position="389"/>
        <end position="465"/>
    </location>
</feature>
<feature type="region of interest" description="Disordered" evidence="12">
    <location>
        <begin position="179"/>
        <end position="383"/>
    </location>
</feature>
<name>A0ABX1HDF9_9BACT</name>
<dbReference type="InterPro" id="IPR011112">
    <property type="entry name" value="Rho-like_N"/>
</dbReference>
<keyword evidence="8 9" id="KW-0804">Transcription</keyword>
<dbReference type="Pfam" id="PF07497">
    <property type="entry name" value="Rho_RNA_bind"/>
    <property type="match status" value="1"/>
</dbReference>
<dbReference type="PANTHER" id="PTHR46425">
    <property type="entry name" value="TRANSCRIPTION TERMINATION FACTOR RHO"/>
    <property type="match status" value="1"/>
</dbReference>
<keyword evidence="7 9" id="KW-0805">Transcription regulation</keyword>
<evidence type="ECO:0000256" key="9">
    <source>
        <dbReference type="HAMAP-Rule" id="MF_01884"/>
    </source>
</evidence>
<keyword evidence="4 9" id="KW-0347">Helicase</keyword>
<dbReference type="Gene3D" id="3.40.50.300">
    <property type="entry name" value="P-loop containing nucleotide triphosphate hydrolases"/>
    <property type="match status" value="1"/>
</dbReference>
<dbReference type="PANTHER" id="PTHR46425:SF1">
    <property type="entry name" value="TRANSCRIPTION TERMINATION FACTOR RHO"/>
    <property type="match status" value="1"/>
</dbReference>
<dbReference type="InterPro" id="IPR041703">
    <property type="entry name" value="Rho_factor_ATP-bd"/>
</dbReference>
<comment type="function">
    <text evidence="9">Facilitates transcription termination by a mechanism that involves Rho binding to the nascent RNA, activation of Rho's RNA-dependent ATPase activity, and release of the mRNA from the DNA template.</text>
</comment>
<comment type="subunit">
    <text evidence="9">Homohexamer. The homohexamer assembles into an open ring structure.</text>
</comment>
<gene>
    <name evidence="9" type="primary">rho</name>
    <name evidence="14" type="ORF">HBN54_000865</name>
</gene>
<accession>A0ABX1HDF9</accession>
<feature type="binding site" evidence="9">
    <location>
        <begin position="520"/>
        <end position="525"/>
    </location>
    <ligand>
        <name>ATP</name>
        <dbReference type="ChEBI" id="CHEBI:30616"/>
    </ligand>
</feature>
<dbReference type="HAMAP" id="MF_01884">
    <property type="entry name" value="Rho"/>
    <property type="match status" value="1"/>
</dbReference>